<dbReference type="EMBL" id="JACSQJ010000009">
    <property type="protein sequence ID" value="MBD7988960.1"/>
    <property type="molecule type" value="Genomic_DNA"/>
</dbReference>
<keyword evidence="1" id="KW-0732">Signal</keyword>
<accession>A0ABR8ULQ1</accession>
<proteinExistence type="predicted"/>
<reference evidence="2 3" key="1">
    <citation type="submission" date="2020-08" db="EMBL/GenBank/DDBJ databases">
        <title>A Genomic Blueprint of the Chicken Gut Microbiome.</title>
        <authorList>
            <person name="Gilroy R."/>
            <person name="Ravi A."/>
            <person name="Getino M."/>
            <person name="Pursley I."/>
            <person name="Horton D.L."/>
            <person name="Alikhan N.-F."/>
            <person name="Baker D."/>
            <person name="Gharbi K."/>
            <person name="Hall N."/>
            <person name="Watson M."/>
            <person name="Adriaenssens E.M."/>
            <person name="Foster-Nyarko E."/>
            <person name="Jarju S."/>
            <person name="Secka A."/>
            <person name="Antonio M."/>
            <person name="Oren A."/>
            <person name="Chaudhuri R."/>
            <person name="La Ragione R.M."/>
            <person name="Hildebrand F."/>
            <person name="Pallen M.J."/>
        </authorList>
    </citation>
    <scope>NUCLEOTIDE SEQUENCE [LARGE SCALE GENOMIC DNA]</scope>
    <source>
        <strain evidence="2 3">Sa2BVA3</strain>
    </source>
</reference>
<evidence type="ECO:0000313" key="2">
    <source>
        <dbReference type="EMBL" id="MBD7988960.1"/>
    </source>
</evidence>
<gene>
    <name evidence="2" type="ORF">H9645_13055</name>
</gene>
<comment type="caution">
    <text evidence="2">The sequence shown here is derived from an EMBL/GenBank/DDBJ whole genome shotgun (WGS) entry which is preliminary data.</text>
</comment>
<dbReference type="PROSITE" id="PS51257">
    <property type="entry name" value="PROKAR_LIPOPROTEIN"/>
    <property type="match status" value="1"/>
</dbReference>
<evidence type="ECO:0000256" key="1">
    <source>
        <dbReference type="SAM" id="SignalP"/>
    </source>
</evidence>
<feature type="chain" id="PRO_5045518677" evidence="1">
    <location>
        <begin position="21"/>
        <end position="148"/>
    </location>
</feature>
<sequence>MKAKTLLATAILLLAGTAHAQSSSSCPTLPANSGTAWERLDGDGYTFCKAIRESDGHQVLAVMITDDAPFKPRRANRIQEARIDGDPNWWYRSELSGSVGIEVRETLVELDSRHVAHISARATNEQDMSQAMSLAETLRFDDVRLSIN</sequence>
<organism evidence="2 3">
    <name type="scientific">Luteimonas colneyensis</name>
    <dbReference type="NCBI Taxonomy" id="2762230"/>
    <lineage>
        <taxon>Bacteria</taxon>
        <taxon>Pseudomonadati</taxon>
        <taxon>Pseudomonadota</taxon>
        <taxon>Gammaproteobacteria</taxon>
        <taxon>Lysobacterales</taxon>
        <taxon>Lysobacteraceae</taxon>
        <taxon>Luteimonas</taxon>
    </lineage>
</organism>
<dbReference type="RefSeq" id="WP_189497016.1">
    <property type="nucleotide sequence ID" value="NZ_JACSQJ010000009.1"/>
</dbReference>
<feature type="signal peptide" evidence="1">
    <location>
        <begin position="1"/>
        <end position="20"/>
    </location>
</feature>
<protein>
    <submittedName>
        <fullName evidence="2">Uncharacterized protein</fullName>
    </submittedName>
</protein>
<keyword evidence="3" id="KW-1185">Reference proteome</keyword>
<evidence type="ECO:0000313" key="3">
    <source>
        <dbReference type="Proteomes" id="UP000647183"/>
    </source>
</evidence>
<name>A0ABR8ULQ1_9GAMM</name>
<dbReference type="Proteomes" id="UP000647183">
    <property type="component" value="Unassembled WGS sequence"/>
</dbReference>